<keyword evidence="4" id="KW-0812">Transmembrane</keyword>
<gene>
    <name evidence="9" type="ORF">A4X03_0g5531</name>
</gene>
<reference evidence="9" key="1">
    <citation type="submission" date="2016-04" db="EMBL/GenBank/DDBJ databases">
        <authorList>
            <person name="Nguyen H.D."/>
            <person name="Kesanakurti P."/>
            <person name="Cullis J."/>
            <person name="Levesque C.A."/>
            <person name="Hambleton S."/>
        </authorList>
    </citation>
    <scope>NUCLEOTIDE SEQUENCE</scope>
    <source>
        <strain evidence="9">DAOMC 238032</strain>
    </source>
</reference>
<comment type="function">
    <text evidence="1">Fluoride channel required for the rapid expulsion of cytoplasmic fluoride.</text>
</comment>
<keyword evidence="5" id="KW-1133">Transmembrane helix</keyword>
<evidence type="ECO:0000256" key="6">
    <source>
        <dbReference type="ARBA" id="ARBA00023136"/>
    </source>
</evidence>
<evidence type="ECO:0000256" key="1">
    <source>
        <dbReference type="ARBA" id="ARBA00002598"/>
    </source>
</evidence>
<evidence type="ECO:0000256" key="7">
    <source>
        <dbReference type="ARBA" id="ARBA00035120"/>
    </source>
</evidence>
<comment type="subcellular location">
    <subcellularLocation>
        <location evidence="2">Cell membrane</location>
        <topology evidence="2">Multi-pass membrane protein</topology>
    </subcellularLocation>
</comment>
<organism evidence="9 10">
    <name type="scientific">Tilletia caries</name>
    <name type="common">wheat bunt fungus</name>
    <dbReference type="NCBI Taxonomy" id="13290"/>
    <lineage>
        <taxon>Eukaryota</taxon>
        <taxon>Fungi</taxon>
        <taxon>Dikarya</taxon>
        <taxon>Basidiomycota</taxon>
        <taxon>Ustilaginomycotina</taxon>
        <taxon>Exobasidiomycetes</taxon>
        <taxon>Tilletiales</taxon>
        <taxon>Tilletiaceae</taxon>
        <taxon>Tilletia</taxon>
    </lineage>
</organism>
<dbReference type="PANTHER" id="PTHR28259">
    <property type="entry name" value="FLUORIDE EXPORT PROTEIN 1-RELATED"/>
    <property type="match status" value="1"/>
</dbReference>
<evidence type="ECO:0000256" key="4">
    <source>
        <dbReference type="ARBA" id="ARBA00022692"/>
    </source>
</evidence>
<evidence type="ECO:0000256" key="3">
    <source>
        <dbReference type="ARBA" id="ARBA00022475"/>
    </source>
</evidence>
<dbReference type="AlphaFoldDB" id="A0A177U1Q5"/>
<sequence>MFGEVDGKVNDPSNDDVATHQMSAPPARGPTRPPPTLFTLALLVPASMLGTLTRIGITNLFTFSGTPLAPPIIWAQIIGCAVFGGALQNKEYFEAVVLRLDHHPTAVGLQLGSALYTALTSGYCGSVTTFSTWILDDYLAWANYDGAARTGGKSFLAGVGQTFVTLAMSAASLRVGMKLAEEGEPFCMARLVDFLPASLRVQSSSSTASPASIVEPGPGIAHAVDDADDLADFSNRKKNTEPFAGHHVLYVLTSLFAIGLLLMTSLLTAFYSPTRSISVALALSPPGAMLRWFLSRFNGKQLRSSGSRGGWPYGTFAANMMGISIVAASYTALHASRSADAASTLPYSRVTCDVIYDGLETGLAGALSTISTFIAELYTLGAGLKTRRAAIFYAFASWGFGMVACVLFIAVPLAALHRVDRCSAYSRP</sequence>
<keyword evidence="6" id="KW-0472">Membrane</keyword>
<reference evidence="9" key="2">
    <citation type="journal article" date="2019" name="IMA Fungus">
        <title>Genome sequencing and comparison of five Tilletia species to identify candidate genes for the detection of regulated species infecting wheat.</title>
        <authorList>
            <person name="Nguyen H.D.T."/>
            <person name="Sultana T."/>
            <person name="Kesanakurti P."/>
            <person name="Hambleton S."/>
        </authorList>
    </citation>
    <scope>NUCLEOTIDE SEQUENCE</scope>
    <source>
        <strain evidence="9">DAOMC 238032</strain>
    </source>
</reference>
<protein>
    <recommendedName>
        <fullName evidence="11">Fluoride ion transporter CrcB</fullName>
    </recommendedName>
</protein>
<keyword evidence="3" id="KW-1003">Cell membrane</keyword>
<name>A0A177U1Q5_9BASI</name>
<dbReference type="GO" id="GO:1903425">
    <property type="term" value="F:fluoride transmembrane transporter activity"/>
    <property type="evidence" value="ECO:0007669"/>
    <property type="project" value="TreeGrafter"/>
</dbReference>
<comment type="catalytic activity">
    <reaction evidence="8">
        <text>fluoride(in) = fluoride(out)</text>
        <dbReference type="Rhea" id="RHEA:76159"/>
        <dbReference type="ChEBI" id="CHEBI:17051"/>
    </reaction>
    <physiologicalReaction direction="left-to-right" evidence="8">
        <dbReference type="Rhea" id="RHEA:76160"/>
    </physiologicalReaction>
</comment>
<dbReference type="Proteomes" id="UP000077671">
    <property type="component" value="Unassembled WGS sequence"/>
</dbReference>
<comment type="caution">
    <text evidence="9">The sequence shown here is derived from an EMBL/GenBank/DDBJ whole genome shotgun (WGS) entry which is preliminary data.</text>
</comment>
<evidence type="ECO:0000256" key="5">
    <source>
        <dbReference type="ARBA" id="ARBA00022989"/>
    </source>
</evidence>
<evidence type="ECO:0000256" key="8">
    <source>
        <dbReference type="ARBA" id="ARBA00035585"/>
    </source>
</evidence>
<dbReference type="GO" id="GO:0005886">
    <property type="term" value="C:plasma membrane"/>
    <property type="evidence" value="ECO:0007669"/>
    <property type="project" value="UniProtKB-SubCell"/>
</dbReference>
<proteinExistence type="inferred from homology"/>
<evidence type="ECO:0000313" key="9">
    <source>
        <dbReference type="EMBL" id="KAE8255605.1"/>
    </source>
</evidence>
<accession>A0A177U1Q5</accession>
<comment type="similarity">
    <text evidence="7">Belongs to the fluoride channel Fluc/FEX (TC 1.A.43) family.</text>
</comment>
<dbReference type="InterPro" id="IPR003691">
    <property type="entry name" value="FluC"/>
</dbReference>
<evidence type="ECO:0000313" key="10">
    <source>
        <dbReference type="Proteomes" id="UP000077671"/>
    </source>
</evidence>
<dbReference type="EMBL" id="LWDD02000898">
    <property type="protein sequence ID" value="KAE8255605.1"/>
    <property type="molecule type" value="Genomic_DNA"/>
</dbReference>
<evidence type="ECO:0008006" key="11">
    <source>
        <dbReference type="Google" id="ProtNLM"/>
    </source>
</evidence>
<dbReference type="PANTHER" id="PTHR28259:SF1">
    <property type="entry name" value="FLUORIDE EXPORT PROTEIN 1-RELATED"/>
    <property type="match status" value="1"/>
</dbReference>
<dbReference type="Pfam" id="PF02537">
    <property type="entry name" value="CRCB"/>
    <property type="match status" value="2"/>
</dbReference>
<evidence type="ECO:0000256" key="2">
    <source>
        <dbReference type="ARBA" id="ARBA00004651"/>
    </source>
</evidence>